<comment type="caution">
    <text evidence="2">The sequence shown here is derived from an EMBL/GenBank/DDBJ whole genome shotgun (WGS) entry which is preliminary data.</text>
</comment>
<sequence length="449" mass="51100">MATLEREKEPAIQQTRTEDDDLTDDPVLACLSREPMEYNCLSTQVIVSLESVKHICLQVLDLLLLKLVQDIPLKQHQRRRSISLLDSITTTTNLLQETTMKRSQSSPPPLATTISDVHRILDNHPSDNHGYTLACFLAALLNDVYRLLELNSSYLHQVDTKNNNGELPVMDISLLQQELHEQVTHFQSERAQGNITIEESDASQEMMILWDEMDHLMNIVNGLVLQLPTPLQAAPPPAYPIELPPPAYDSLLEKGHDLDSLLNAIDRLSVVAPQLNNQRVGLTTRQVDALAAATLGKTVERLSTRRMENQRAFLPLKSRHELLQDLMHQVQKSASRSLDNQRVTLSVDQQKRLDMASLDSLLDRLDEKRYKNQDFISREEILIKDLTHTTDLLVKSLNRPAYQRQRFSMSALKGGLFQKGPDKHDLNELLDNIYKSKPQYTNQRASFSL</sequence>
<keyword evidence="3" id="KW-1185">Reference proteome</keyword>
<organism evidence="2 3">
    <name type="scientific">Mucor saturninus</name>
    <dbReference type="NCBI Taxonomy" id="64648"/>
    <lineage>
        <taxon>Eukaryota</taxon>
        <taxon>Fungi</taxon>
        <taxon>Fungi incertae sedis</taxon>
        <taxon>Mucoromycota</taxon>
        <taxon>Mucoromycotina</taxon>
        <taxon>Mucoromycetes</taxon>
        <taxon>Mucorales</taxon>
        <taxon>Mucorineae</taxon>
        <taxon>Mucoraceae</taxon>
        <taxon>Mucor</taxon>
    </lineage>
</organism>
<evidence type="ECO:0000313" key="2">
    <source>
        <dbReference type="EMBL" id="KAG2194320.1"/>
    </source>
</evidence>
<protein>
    <submittedName>
        <fullName evidence="2">Uncharacterized protein</fullName>
    </submittedName>
</protein>
<evidence type="ECO:0000256" key="1">
    <source>
        <dbReference type="SAM" id="MobiDB-lite"/>
    </source>
</evidence>
<feature type="compositionally biased region" description="Basic and acidic residues" evidence="1">
    <location>
        <begin position="1"/>
        <end position="10"/>
    </location>
</feature>
<dbReference type="OrthoDB" id="66510at2759"/>
<accession>A0A8H7QLK6</accession>
<gene>
    <name evidence="2" type="ORF">INT47_000247</name>
</gene>
<dbReference type="EMBL" id="JAEPRD010000199">
    <property type="protein sequence ID" value="KAG2194320.1"/>
    <property type="molecule type" value="Genomic_DNA"/>
</dbReference>
<evidence type="ECO:0000313" key="3">
    <source>
        <dbReference type="Proteomes" id="UP000603453"/>
    </source>
</evidence>
<dbReference type="Proteomes" id="UP000603453">
    <property type="component" value="Unassembled WGS sequence"/>
</dbReference>
<dbReference type="AlphaFoldDB" id="A0A8H7QLK6"/>
<reference evidence="2" key="1">
    <citation type="submission" date="2020-12" db="EMBL/GenBank/DDBJ databases">
        <title>Metabolic potential, ecology and presence of endohyphal bacteria is reflected in genomic diversity of Mucoromycotina.</title>
        <authorList>
            <person name="Muszewska A."/>
            <person name="Okrasinska A."/>
            <person name="Steczkiewicz K."/>
            <person name="Drgas O."/>
            <person name="Orlowska M."/>
            <person name="Perlinska-Lenart U."/>
            <person name="Aleksandrzak-Piekarczyk T."/>
            <person name="Szatraj K."/>
            <person name="Zielenkiewicz U."/>
            <person name="Pilsyk S."/>
            <person name="Malc E."/>
            <person name="Mieczkowski P."/>
            <person name="Kruszewska J.S."/>
            <person name="Biernat P."/>
            <person name="Pawlowska J."/>
        </authorList>
    </citation>
    <scope>NUCLEOTIDE SEQUENCE</scope>
    <source>
        <strain evidence="2">WA0000017839</strain>
    </source>
</reference>
<proteinExistence type="predicted"/>
<name>A0A8H7QLK6_9FUNG</name>
<feature type="region of interest" description="Disordered" evidence="1">
    <location>
        <begin position="1"/>
        <end position="23"/>
    </location>
</feature>